<reference evidence="2 3" key="1">
    <citation type="submission" date="2020-08" db="EMBL/GenBank/DDBJ databases">
        <title>Genomic Encyclopedia of Type Strains, Phase III (KMG-III): the genomes of soil and plant-associated and newly described type strains.</title>
        <authorList>
            <person name="Whitman W."/>
        </authorList>
    </citation>
    <scope>NUCLEOTIDE SEQUENCE [LARGE SCALE GENOMIC DNA]</scope>
    <source>
        <strain evidence="2 3">CECT 7015</strain>
    </source>
</reference>
<dbReference type="Proteomes" id="UP000554520">
    <property type="component" value="Unassembled WGS sequence"/>
</dbReference>
<dbReference type="PROSITE" id="PS51688">
    <property type="entry name" value="ICA"/>
    <property type="match status" value="1"/>
</dbReference>
<organism evidence="2 3">
    <name type="scientific">Phyllobacterium trifolii</name>
    <dbReference type="NCBI Taxonomy" id="300193"/>
    <lineage>
        <taxon>Bacteria</taxon>
        <taxon>Pseudomonadati</taxon>
        <taxon>Pseudomonadota</taxon>
        <taxon>Alphaproteobacteria</taxon>
        <taxon>Hyphomicrobiales</taxon>
        <taxon>Phyllobacteriaceae</taxon>
        <taxon>Phyllobacterium</taxon>
    </lineage>
</organism>
<name>A0A839UMP0_9HYPH</name>
<accession>A0A839UMP0</accession>
<gene>
    <name evidence="2" type="ORF">FHS21_006213</name>
</gene>
<dbReference type="CDD" id="cd10144">
    <property type="entry name" value="Peptidase_S74_CIMCD"/>
    <property type="match status" value="1"/>
</dbReference>
<evidence type="ECO:0000313" key="2">
    <source>
        <dbReference type="EMBL" id="MBB3149759.1"/>
    </source>
</evidence>
<dbReference type="RefSeq" id="WP_183665631.1">
    <property type="nucleotide sequence ID" value="NZ_JACHXN010000041.1"/>
</dbReference>
<dbReference type="AlphaFoldDB" id="A0A839UMP0"/>
<dbReference type="InterPro" id="IPR011050">
    <property type="entry name" value="Pectin_lyase_fold/virulence"/>
</dbReference>
<dbReference type="EMBL" id="JACHXN010000041">
    <property type="protein sequence ID" value="MBB3149759.1"/>
    <property type="molecule type" value="Genomic_DNA"/>
</dbReference>
<dbReference type="SUPFAM" id="SSF51126">
    <property type="entry name" value="Pectin lyase-like"/>
    <property type="match status" value="1"/>
</dbReference>
<sequence length="844" mass="91673">MDDRDANRQADDVSDRLSLEVAARRSVDSILQIGLNGERDARIEGDQAIASLIGQAGTIEVAVYDTRLAASFSFIKTTSNSLITNGFSTPGDQGGATYYRKSALEMDMPGDFVSSGNVRWGIADPILNVRSFGAKGDRITNDTVAVKEAQTLAKILQRPVDWGVGGYILSETVELPAGIQQIGHGGGAWLSWSCALEKLPAPTELIFIGSGPRVHTQKYVTDMRSAGGVVANPSSRDGNDQSYSLTSFMNDDGTLRKFSCAVKTETSGRGITIRDMRIVLNHPSASELHGIGGYNDPETVHQGDDWDVGFWNQSGQNLILSNVHVVGYWRMFGAIQTAVIDNDTATSGGGRTGSEYSRYIYCNFQGAVGFGIRGGDSYRIDEVGDNYVAIEDSPNLPFKLEGSGGIKLGKNENSAATFRYYMSDRVRGKTRLYIVENLAGINVGDVLISNIFGFGTSNTVVQDCEIAGYNHASGRRATQLEMPLSKPSAAFEGSGAFVRGITFRGTKFLGREDVLWHMHEIADVTMDSQTIVEAKIDTYTKTVGGRCIASPSPSSNDRANSPMGQTDGLRLEFISSQTNNHNDLRPRSGLSAPTRFGNAEDYGLFSPQSIRWLDQLIPPQKLNSVIQGPPRGALVLRDADDLLRVHIGAQLTIGDSSGQARLTIDPAGKLSSLLGGGAGISLHGNSITPTLDDALSLGTGTFRWQQIYAATSAISTSDEREKDHIQKIEDTILDAWADVEWCQFKFKDRVRLHIGLVAQHVKMIFESRGIDPFEYGILCFDEWDTPDEVLIGTNSNLETSQTSSGDRYGIRYEEALALEAAYQRRELSRLKTLTAVLSRQVGGS</sequence>
<dbReference type="Gene3D" id="2.160.20.10">
    <property type="entry name" value="Single-stranded right-handed beta-helix, Pectin lyase-like"/>
    <property type="match status" value="1"/>
</dbReference>
<comment type="caution">
    <text evidence="2">The sequence shown here is derived from an EMBL/GenBank/DDBJ whole genome shotgun (WGS) entry which is preliminary data.</text>
</comment>
<keyword evidence="3" id="KW-1185">Reference proteome</keyword>
<dbReference type="InterPro" id="IPR012334">
    <property type="entry name" value="Pectin_lyas_fold"/>
</dbReference>
<dbReference type="InterPro" id="IPR030392">
    <property type="entry name" value="S74_ICA"/>
</dbReference>
<feature type="domain" description="Peptidase S74" evidence="1">
    <location>
        <begin position="717"/>
        <end position="837"/>
    </location>
</feature>
<evidence type="ECO:0000259" key="1">
    <source>
        <dbReference type="PROSITE" id="PS51688"/>
    </source>
</evidence>
<dbReference type="Pfam" id="PF13884">
    <property type="entry name" value="Peptidase_S74"/>
    <property type="match status" value="1"/>
</dbReference>
<dbReference type="InterPro" id="IPR036388">
    <property type="entry name" value="WH-like_DNA-bd_sf"/>
</dbReference>
<dbReference type="Gene3D" id="1.10.10.10">
    <property type="entry name" value="Winged helix-like DNA-binding domain superfamily/Winged helix DNA-binding domain"/>
    <property type="match status" value="1"/>
</dbReference>
<protein>
    <recommendedName>
        <fullName evidence="1">Peptidase S74 domain-containing protein</fullName>
    </recommendedName>
</protein>
<evidence type="ECO:0000313" key="3">
    <source>
        <dbReference type="Proteomes" id="UP000554520"/>
    </source>
</evidence>
<proteinExistence type="predicted"/>